<name>A0A368G4I3_ANCCA</name>
<accession>A0A368G4I3</accession>
<feature type="chain" id="PRO_5017075747" evidence="1">
    <location>
        <begin position="20"/>
        <end position="60"/>
    </location>
</feature>
<protein>
    <submittedName>
        <fullName evidence="2">Uncharacterized protein</fullName>
    </submittedName>
</protein>
<gene>
    <name evidence="2" type="ORF">ANCCAN_15477</name>
</gene>
<evidence type="ECO:0000256" key="1">
    <source>
        <dbReference type="SAM" id="SignalP"/>
    </source>
</evidence>
<dbReference type="OrthoDB" id="10391489at2759"/>
<evidence type="ECO:0000313" key="3">
    <source>
        <dbReference type="Proteomes" id="UP000252519"/>
    </source>
</evidence>
<proteinExistence type="predicted"/>
<keyword evidence="3" id="KW-1185">Reference proteome</keyword>
<organism evidence="2 3">
    <name type="scientific">Ancylostoma caninum</name>
    <name type="common">Dog hookworm</name>
    <dbReference type="NCBI Taxonomy" id="29170"/>
    <lineage>
        <taxon>Eukaryota</taxon>
        <taxon>Metazoa</taxon>
        <taxon>Ecdysozoa</taxon>
        <taxon>Nematoda</taxon>
        <taxon>Chromadorea</taxon>
        <taxon>Rhabditida</taxon>
        <taxon>Rhabditina</taxon>
        <taxon>Rhabditomorpha</taxon>
        <taxon>Strongyloidea</taxon>
        <taxon>Ancylostomatidae</taxon>
        <taxon>Ancylostomatinae</taxon>
        <taxon>Ancylostoma</taxon>
    </lineage>
</organism>
<dbReference type="EMBL" id="JOJR01000387">
    <property type="protein sequence ID" value="RCN38598.1"/>
    <property type="molecule type" value="Genomic_DNA"/>
</dbReference>
<feature type="signal peptide" evidence="1">
    <location>
        <begin position="1"/>
        <end position="19"/>
    </location>
</feature>
<dbReference type="AlphaFoldDB" id="A0A368G4I3"/>
<dbReference type="Proteomes" id="UP000252519">
    <property type="component" value="Unassembled WGS sequence"/>
</dbReference>
<comment type="caution">
    <text evidence="2">The sequence shown here is derived from an EMBL/GenBank/DDBJ whole genome shotgun (WGS) entry which is preliminary data.</text>
</comment>
<evidence type="ECO:0000313" key="2">
    <source>
        <dbReference type="EMBL" id="RCN38598.1"/>
    </source>
</evidence>
<reference evidence="2 3" key="1">
    <citation type="submission" date="2014-10" db="EMBL/GenBank/DDBJ databases">
        <title>Draft genome of the hookworm Ancylostoma caninum.</title>
        <authorList>
            <person name="Mitreva M."/>
        </authorList>
    </citation>
    <scope>NUCLEOTIDE SEQUENCE [LARGE SCALE GENOMIC DNA]</scope>
    <source>
        <strain evidence="2 3">Baltimore</strain>
    </source>
</reference>
<keyword evidence="1" id="KW-0732">Signal</keyword>
<sequence>MSRLFALLLLLTVLTLCFSIPMGGALRGYGSYGPAWRRRLWRADGPEYDTQLQSLLEESN</sequence>